<evidence type="ECO:0000256" key="3">
    <source>
        <dbReference type="ARBA" id="ARBA00023163"/>
    </source>
</evidence>
<dbReference type="PANTHER" id="PTHR30204">
    <property type="entry name" value="REDOX-CYCLING DRUG-SENSING TRANSCRIPTIONAL ACTIVATOR SOXR"/>
    <property type="match status" value="1"/>
</dbReference>
<comment type="caution">
    <text evidence="5">The sequence shown here is derived from an EMBL/GenBank/DDBJ whole genome shotgun (WGS) entry which is preliminary data.</text>
</comment>
<proteinExistence type="predicted"/>
<dbReference type="CDD" id="cd04770">
    <property type="entry name" value="HTH_HMRTR"/>
    <property type="match status" value="1"/>
</dbReference>
<dbReference type="Pfam" id="PF13411">
    <property type="entry name" value="MerR_1"/>
    <property type="match status" value="1"/>
</dbReference>
<name>A0ABV2W4R3_9ACTN</name>
<dbReference type="PROSITE" id="PS50937">
    <property type="entry name" value="HTH_MERR_2"/>
    <property type="match status" value="1"/>
</dbReference>
<evidence type="ECO:0000256" key="2">
    <source>
        <dbReference type="ARBA" id="ARBA00023125"/>
    </source>
</evidence>
<keyword evidence="3" id="KW-0804">Transcription</keyword>
<sequence>MKIGEVARLTGMSTKTIRFYEDTGLVPPPTRTPGGHRDYAPETADRLRFIRRCQAAGMSLQEVRQVLTVHDRGESPCDHVSRLLGERLDNVRAQIAELITLEAHLESLLAHAEQGQPTDHDSANVCWILETESGDTAHPAKGAVPRSAG</sequence>
<accession>A0ABV2W4R3</accession>
<dbReference type="SUPFAM" id="SSF46955">
    <property type="entry name" value="Putative DNA-binding domain"/>
    <property type="match status" value="1"/>
</dbReference>
<feature type="domain" description="HTH merR-type" evidence="4">
    <location>
        <begin position="1"/>
        <end position="69"/>
    </location>
</feature>
<evidence type="ECO:0000259" key="4">
    <source>
        <dbReference type="PROSITE" id="PS50937"/>
    </source>
</evidence>
<dbReference type="InterPro" id="IPR009061">
    <property type="entry name" value="DNA-bd_dom_put_sf"/>
</dbReference>
<dbReference type="PANTHER" id="PTHR30204:SF94">
    <property type="entry name" value="HEAVY METAL-DEPENDENT TRANSCRIPTIONAL REGULATOR HI_0293-RELATED"/>
    <property type="match status" value="1"/>
</dbReference>
<dbReference type="SMART" id="SM00422">
    <property type="entry name" value="HTH_MERR"/>
    <property type="match status" value="1"/>
</dbReference>
<evidence type="ECO:0000256" key="1">
    <source>
        <dbReference type="ARBA" id="ARBA00023015"/>
    </source>
</evidence>
<dbReference type="Gene3D" id="1.10.1660.10">
    <property type="match status" value="1"/>
</dbReference>
<keyword evidence="1" id="KW-0805">Transcription regulation</keyword>
<keyword evidence="6" id="KW-1185">Reference proteome</keyword>
<dbReference type="PRINTS" id="PR00040">
    <property type="entry name" value="HTHMERR"/>
</dbReference>
<evidence type="ECO:0000313" key="6">
    <source>
        <dbReference type="Proteomes" id="UP001550378"/>
    </source>
</evidence>
<keyword evidence="2" id="KW-0238">DNA-binding</keyword>
<dbReference type="EMBL" id="JBEXZR010000010">
    <property type="protein sequence ID" value="MEU0708534.1"/>
    <property type="molecule type" value="Genomic_DNA"/>
</dbReference>
<reference evidence="5 6" key="1">
    <citation type="submission" date="2024-06" db="EMBL/GenBank/DDBJ databases">
        <title>The Natural Products Discovery Center: Release of the First 8490 Sequenced Strains for Exploring Actinobacteria Biosynthetic Diversity.</title>
        <authorList>
            <person name="Kalkreuter E."/>
            <person name="Kautsar S.A."/>
            <person name="Yang D."/>
            <person name="Bader C.D."/>
            <person name="Teijaro C.N."/>
            <person name="Fluegel L."/>
            <person name="Davis C.M."/>
            <person name="Simpson J.R."/>
            <person name="Lauterbach L."/>
            <person name="Steele A.D."/>
            <person name="Gui C."/>
            <person name="Meng S."/>
            <person name="Li G."/>
            <person name="Viehrig K."/>
            <person name="Ye F."/>
            <person name="Su P."/>
            <person name="Kiefer A.F."/>
            <person name="Nichols A."/>
            <person name="Cepeda A.J."/>
            <person name="Yan W."/>
            <person name="Fan B."/>
            <person name="Jiang Y."/>
            <person name="Adhikari A."/>
            <person name="Zheng C.-J."/>
            <person name="Schuster L."/>
            <person name="Cowan T.M."/>
            <person name="Smanski M.J."/>
            <person name="Chevrette M.G."/>
            <person name="De Carvalho L.P.S."/>
            <person name="Shen B."/>
        </authorList>
    </citation>
    <scope>NUCLEOTIDE SEQUENCE [LARGE SCALE GENOMIC DNA]</scope>
    <source>
        <strain evidence="5 6">NPDC006337</strain>
    </source>
</reference>
<dbReference type="InterPro" id="IPR000551">
    <property type="entry name" value="MerR-type_HTH_dom"/>
</dbReference>
<evidence type="ECO:0000313" key="5">
    <source>
        <dbReference type="EMBL" id="MEU0708534.1"/>
    </source>
</evidence>
<dbReference type="InterPro" id="IPR047057">
    <property type="entry name" value="MerR_fam"/>
</dbReference>
<protein>
    <submittedName>
        <fullName evidence="5">Heavy metal-responsive transcriptional regulator</fullName>
    </submittedName>
</protein>
<organism evidence="5 6">
    <name type="scientific">Streptomyces lavendulocolor</name>
    <dbReference type="NCBI Taxonomy" id="67316"/>
    <lineage>
        <taxon>Bacteria</taxon>
        <taxon>Bacillati</taxon>
        <taxon>Actinomycetota</taxon>
        <taxon>Actinomycetes</taxon>
        <taxon>Kitasatosporales</taxon>
        <taxon>Streptomycetaceae</taxon>
        <taxon>Streptomyces</taxon>
    </lineage>
</organism>
<gene>
    <name evidence="5" type="ORF">ABZ508_14370</name>
</gene>
<dbReference type="Proteomes" id="UP001550378">
    <property type="component" value="Unassembled WGS sequence"/>
</dbReference>